<evidence type="ECO:0000313" key="3">
    <source>
        <dbReference type="Proteomes" id="UP000193061"/>
    </source>
</evidence>
<feature type="transmembrane region" description="Helical" evidence="1">
    <location>
        <begin position="179"/>
        <end position="208"/>
    </location>
</feature>
<evidence type="ECO:0000256" key="1">
    <source>
        <dbReference type="SAM" id="Phobius"/>
    </source>
</evidence>
<gene>
    <name evidence="2" type="ORF">ROA7450_01026</name>
</gene>
<dbReference type="RefSeq" id="WP_085804551.1">
    <property type="nucleotide sequence ID" value="NZ_FWFX01000002.1"/>
</dbReference>
<keyword evidence="1" id="KW-1133">Transmembrane helix</keyword>
<reference evidence="2 3" key="1">
    <citation type="submission" date="2017-03" db="EMBL/GenBank/DDBJ databases">
        <authorList>
            <person name="Afonso C.L."/>
            <person name="Miller P.J."/>
            <person name="Scott M.A."/>
            <person name="Spackman E."/>
            <person name="Goraichik I."/>
            <person name="Dimitrov K.M."/>
            <person name="Suarez D.L."/>
            <person name="Swayne D.E."/>
        </authorList>
    </citation>
    <scope>NUCLEOTIDE SEQUENCE [LARGE SCALE GENOMIC DNA]</scope>
    <source>
        <strain evidence="2 3">CECT 7450</strain>
    </source>
</reference>
<name>A0A1X6YLW9_9RHOB</name>
<keyword evidence="1" id="KW-0812">Transmembrane</keyword>
<feature type="transmembrane region" description="Helical" evidence="1">
    <location>
        <begin position="145"/>
        <end position="167"/>
    </location>
</feature>
<keyword evidence="3" id="KW-1185">Reference proteome</keyword>
<dbReference type="Proteomes" id="UP000193061">
    <property type="component" value="Unassembled WGS sequence"/>
</dbReference>
<accession>A0A1X6YLW9</accession>
<dbReference type="EMBL" id="FWFX01000002">
    <property type="protein sequence ID" value="SLN24976.1"/>
    <property type="molecule type" value="Genomic_DNA"/>
</dbReference>
<evidence type="ECO:0000313" key="2">
    <source>
        <dbReference type="EMBL" id="SLN24976.1"/>
    </source>
</evidence>
<keyword evidence="1" id="KW-0472">Membrane</keyword>
<feature type="transmembrane region" description="Helical" evidence="1">
    <location>
        <begin position="118"/>
        <end position="139"/>
    </location>
</feature>
<feature type="transmembrane region" description="Helical" evidence="1">
    <location>
        <begin position="214"/>
        <end position="243"/>
    </location>
</feature>
<organism evidence="2 3">
    <name type="scientific">Roseovarius albus</name>
    <dbReference type="NCBI Taxonomy" id="1247867"/>
    <lineage>
        <taxon>Bacteria</taxon>
        <taxon>Pseudomonadati</taxon>
        <taxon>Pseudomonadota</taxon>
        <taxon>Alphaproteobacteria</taxon>
        <taxon>Rhodobacterales</taxon>
        <taxon>Roseobacteraceae</taxon>
        <taxon>Roseovarius</taxon>
    </lineage>
</organism>
<protein>
    <recommendedName>
        <fullName evidence="4">Glycerophosphoryl diester phosphodiesterase membrane domain-containing protein</fullName>
    </recommendedName>
</protein>
<dbReference type="OrthoDB" id="7472950at2"/>
<feature type="transmembrane region" description="Helical" evidence="1">
    <location>
        <begin position="72"/>
        <end position="97"/>
    </location>
</feature>
<feature type="transmembrane region" description="Helical" evidence="1">
    <location>
        <begin position="30"/>
        <end position="52"/>
    </location>
</feature>
<evidence type="ECO:0008006" key="4">
    <source>
        <dbReference type="Google" id="ProtNLM"/>
    </source>
</evidence>
<dbReference type="AlphaFoldDB" id="A0A1X6YLW9"/>
<proteinExistence type="predicted"/>
<sequence>MAVNSVSSLGEPLGVGSIIGESFTIFFRKFFTVLILAFVPTLIGLVVTGQLVGWGLAMGDDTNISLEAFSGMGFALSMVIQFAVYGLSTALLVQMAYDSKLGRPANVAAYFSRAVQSIVPITLLSIVAGILIGLASLALVVPGLWLYAVFSVLVPAVVIDRAGFGALGRSTSLTKEYRWPVLGSLILIGICSWALSFALTFVLGLVGIGFGGAAVGAVSIVLFAAITGVSYGLSAVAISLIYARLREIKEGTSMNDLASVFE</sequence>